<dbReference type="EMBL" id="JBBPFD010000013">
    <property type="protein sequence ID" value="KAK7901838.1"/>
    <property type="molecule type" value="Genomic_DNA"/>
</dbReference>
<organism evidence="1 2">
    <name type="scientific">Mugilogobius chulae</name>
    <name type="common">yellowstripe goby</name>
    <dbReference type="NCBI Taxonomy" id="88201"/>
    <lineage>
        <taxon>Eukaryota</taxon>
        <taxon>Metazoa</taxon>
        <taxon>Chordata</taxon>
        <taxon>Craniata</taxon>
        <taxon>Vertebrata</taxon>
        <taxon>Euteleostomi</taxon>
        <taxon>Actinopterygii</taxon>
        <taxon>Neopterygii</taxon>
        <taxon>Teleostei</taxon>
        <taxon>Neoteleostei</taxon>
        <taxon>Acanthomorphata</taxon>
        <taxon>Gobiaria</taxon>
        <taxon>Gobiiformes</taxon>
        <taxon>Gobioidei</taxon>
        <taxon>Gobiidae</taxon>
        <taxon>Gobionellinae</taxon>
        <taxon>Mugilogobius</taxon>
    </lineage>
</organism>
<reference evidence="2" key="1">
    <citation type="submission" date="2024-04" db="EMBL/GenBank/DDBJ databases">
        <title>Salinicola lusitanus LLJ914,a marine bacterium isolated from the Okinawa Trough.</title>
        <authorList>
            <person name="Li J."/>
        </authorList>
    </citation>
    <scope>NUCLEOTIDE SEQUENCE [LARGE SCALE GENOMIC DNA]</scope>
</reference>
<dbReference type="Proteomes" id="UP001460270">
    <property type="component" value="Unassembled WGS sequence"/>
</dbReference>
<accession>A0AAW0NM61</accession>
<dbReference type="AlphaFoldDB" id="A0AAW0NM61"/>
<keyword evidence="2" id="KW-1185">Reference proteome</keyword>
<name>A0AAW0NM61_9GOBI</name>
<gene>
    <name evidence="1" type="ORF">WMY93_018607</name>
</gene>
<evidence type="ECO:0000313" key="1">
    <source>
        <dbReference type="EMBL" id="KAK7901838.1"/>
    </source>
</evidence>
<proteinExistence type="predicted"/>
<comment type="caution">
    <text evidence="1">The sequence shown here is derived from an EMBL/GenBank/DDBJ whole genome shotgun (WGS) entry which is preliminary data.</text>
</comment>
<protein>
    <submittedName>
        <fullName evidence="1">Uncharacterized protein</fullName>
    </submittedName>
</protein>
<sequence>MPITLRQLLVVSSDSVRTKSLSATCRTLDWLHQINALCLGPALGSLYQTLEYDYAPLSGTPSHSVLSEGLELRERESPVNSSYAAVVETDTLLCSGQATESDKPIMRQDAHSEASEPRGASAHCHGASISAVMRQSRLLVLHRDTAGLCYGKPQS</sequence>
<evidence type="ECO:0000313" key="2">
    <source>
        <dbReference type="Proteomes" id="UP001460270"/>
    </source>
</evidence>